<dbReference type="PANTHER" id="PTHR35309:SF4">
    <property type="entry name" value="TOCOPHEROL CYCLASE"/>
    <property type="match status" value="1"/>
</dbReference>
<gene>
    <name evidence="1" type="ORF">BD410DRAFT_786129</name>
</gene>
<dbReference type="InterPro" id="IPR025893">
    <property type="entry name" value="Tocopherol_cyclase"/>
</dbReference>
<protein>
    <submittedName>
        <fullName evidence="1">Uncharacterized protein</fullName>
    </submittedName>
</protein>
<organism evidence="1 2">
    <name type="scientific">Rickenella mellea</name>
    <dbReference type="NCBI Taxonomy" id="50990"/>
    <lineage>
        <taxon>Eukaryota</taxon>
        <taxon>Fungi</taxon>
        <taxon>Dikarya</taxon>
        <taxon>Basidiomycota</taxon>
        <taxon>Agaricomycotina</taxon>
        <taxon>Agaricomycetes</taxon>
        <taxon>Hymenochaetales</taxon>
        <taxon>Rickenellaceae</taxon>
        <taxon>Rickenella</taxon>
    </lineage>
</organism>
<dbReference type="GO" id="GO:0009976">
    <property type="term" value="F:tocopherol cyclase activity"/>
    <property type="evidence" value="ECO:0007669"/>
    <property type="project" value="InterPro"/>
</dbReference>
<evidence type="ECO:0000313" key="2">
    <source>
        <dbReference type="Proteomes" id="UP000294933"/>
    </source>
</evidence>
<dbReference type="AlphaFoldDB" id="A0A4Y7QCN6"/>
<name>A0A4Y7QCN6_9AGAM</name>
<sequence length="407" mass="46067">MIFFYIRDLATFVISLILPGSSFRRLIPRRDHFAAHPHTRFEGYYTRIQIADKSTIVLIFSSVPKASNGTSHLVHFSLNPSKASKLKAMRVDLYPPFIRYSETTSKLHDGRQSFRLEAAGIGTLDVGHERQTFELDFPNPDNPNENLQISINITNRTPLDPKDVMYTPHGRVVHVDSLIPLHWHIFSTHSAAEYVVRCGNAVICEGEGAAHLEKNWGKGFPDSWTWMQAFSSPDPAPGRKHNPRSNPRITTLALAGGKILGIKAYMAVYRSATLQWDFAVPWTILLGRRGWSLTMKERIRSNSCGVDLDICTPTRRLVVQAQGSKDLKDWLHLDCPLFDGHGNVTARENFSACISVEAHTRSVLKFWKGWHLVERTILTDAALEFGGEYRSTEMVEADRILENAKFR</sequence>
<dbReference type="PANTHER" id="PTHR35309">
    <property type="match status" value="1"/>
</dbReference>
<dbReference type="OrthoDB" id="5421239at2759"/>
<dbReference type="Proteomes" id="UP000294933">
    <property type="component" value="Unassembled WGS sequence"/>
</dbReference>
<dbReference type="EMBL" id="ML170166">
    <property type="protein sequence ID" value="TDL24610.1"/>
    <property type="molecule type" value="Genomic_DNA"/>
</dbReference>
<accession>A0A4Y7QCN6</accession>
<evidence type="ECO:0000313" key="1">
    <source>
        <dbReference type="EMBL" id="TDL24610.1"/>
    </source>
</evidence>
<proteinExistence type="predicted"/>
<reference evidence="1 2" key="1">
    <citation type="submission" date="2018-06" db="EMBL/GenBank/DDBJ databases">
        <title>A transcriptomic atlas of mushroom development highlights an independent origin of complex multicellularity.</title>
        <authorList>
            <consortium name="DOE Joint Genome Institute"/>
            <person name="Krizsan K."/>
            <person name="Almasi E."/>
            <person name="Merenyi Z."/>
            <person name="Sahu N."/>
            <person name="Viragh M."/>
            <person name="Koszo T."/>
            <person name="Mondo S."/>
            <person name="Kiss B."/>
            <person name="Balint B."/>
            <person name="Kues U."/>
            <person name="Barry K."/>
            <person name="Hegedus J.C."/>
            <person name="Henrissat B."/>
            <person name="Johnson J."/>
            <person name="Lipzen A."/>
            <person name="Ohm R."/>
            <person name="Nagy I."/>
            <person name="Pangilinan J."/>
            <person name="Yan J."/>
            <person name="Xiong Y."/>
            <person name="Grigoriev I.V."/>
            <person name="Hibbett D.S."/>
            <person name="Nagy L.G."/>
        </authorList>
    </citation>
    <scope>NUCLEOTIDE SEQUENCE [LARGE SCALE GENOMIC DNA]</scope>
    <source>
        <strain evidence="1 2">SZMC22713</strain>
    </source>
</reference>
<dbReference type="VEuPathDB" id="FungiDB:BD410DRAFT_786129"/>
<dbReference type="SUPFAM" id="SSF159245">
    <property type="entry name" value="AttH-like"/>
    <property type="match status" value="1"/>
</dbReference>
<keyword evidence="2" id="KW-1185">Reference proteome</keyword>